<comment type="caution">
    <text evidence="1">The sequence shown here is derived from an EMBL/GenBank/DDBJ whole genome shotgun (WGS) entry which is preliminary data.</text>
</comment>
<dbReference type="EMBL" id="BQNB010013376">
    <property type="protein sequence ID" value="GJT15172.1"/>
    <property type="molecule type" value="Genomic_DNA"/>
</dbReference>
<organism evidence="1 2">
    <name type="scientific">Tanacetum coccineum</name>
    <dbReference type="NCBI Taxonomy" id="301880"/>
    <lineage>
        <taxon>Eukaryota</taxon>
        <taxon>Viridiplantae</taxon>
        <taxon>Streptophyta</taxon>
        <taxon>Embryophyta</taxon>
        <taxon>Tracheophyta</taxon>
        <taxon>Spermatophyta</taxon>
        <taxon>Magnoliopsida</taxon>
        <taxon>eudicotyledons</taxon>
        <taxon>Gunneridae</taxon>
        <taxon>Pentapetalae</taxon>
        <taxon>asterids</taxon>
        <taxon>campanulids</taxon>
        <taxon>Asterales</taxon>
        <taxon>Asteraceae</taxon>
        <taxon>Asteroideae</taxon>
        <taxon>Anthemideae</taxon>
        <taxon>Anthemidinae</taxon>
        <taxon>Tanacetum</taxon>
    </lineage>
</organism>
<reference evidence="1" key="1">
    <citation type="journal article" date="2022" name="Int. J. Mol. Sci.">
        <title>Draft Genome of Tanacetum Coccineum: Genomic Comparison of Closely Related Tanacetum-Family Plants.</title>
        <authorList>
            <person name="Yamashiro T."/>
            <person name="Shiraishi A."/>
            <person name="Nakayama K."/>
            <person name="Satake H."/>
        </authorList>
    </citation>
    <scope>NUCLEOTIDE SEQUENCE</scope>
</reference>
<evidence type="ECO:0000313" key="2">
    <source>
        <dbReference type="Proteomes" id="UP001151760"/>
    </source>
</evidence>
<name>A0ABQ5BMW5_9ASTR</name>
<keyword evidence="2" id="KW-1185">Reference proteome</keyword>
<proteinExistence type="predicted"/>
<accession>A0ABQ5BMW5</accession>
<evidence type="ECO:0000313" key="1">
    <source>
        <dbReference type="EMBL" id="GJT15172.1"/>
    </source>
</evidence>
<reference evidence="1" key="2">
    <citation type="submission" date="2022-01" db="EMBL/GenBank/DDBJ databases">
        <authorList>
            <person name="Yamashiro T."/>
            <person name="Shiraishi A."/>
            <person name="Satake H."/>
            <person name="Nakayama K."/>
        </authorList>
    </citation>
    <scope>NUCLEOTIDE SEQUENCE</scope>
</reference>
<gene>
    <name evidence="1" type="ORF">Tco_0873878</name>
</gene>
<sequence length="116" mass="13144">MNTSQSRRRTRVVLSDKEEVFEDPSKQGRSLIEELDLDAKISLVPPNDAEIQEKISNDTGVNALQKDYSTEKGLATLLLCNKLEWIKVRDGRLAFDKDLQYSKQTKELKCLEASSA</sequence>
<protein>
    <submittedName>
        <fullName evidence="1">Uncharacterized protein</fullName>
    </submittedName>
</protein>
<dbReference type="Proteomes" id="UP001151760">
    <property type="component" value="Unassembled WGS sequence"/>
</dbReference>